<protein>
    <submittedName>
        <fullName evidence="1">Uncharacterized protein</fullName>
    </submittedName>
</protein>
<organism evidence="1 2">
    <name type="scientific">Tetranychus urticae</name>
    <name type="common">Two-spotted spider mite</name>
    <dbReference type="NCBI Taxonomy" id="32264"/>
    <lineage>
        <taxon>Eukaryota</taxon>
        <taxon>Metazoa</taxon>
        <taxon>Ecdysozoa</taxon>
        <taxon>Arthropoda</taxon>
        <taxon>Chelicerata</taxon>
        <taxon>Arachnida</taxon>
        <taxon>Acari</taxon>
        <taxon>Acariformes</taxon>
        <taxon>Trombidiformes</taxon>
        <taxon>Prostigmata</taxon>
        <taxon>Eleutherengona</taxon>
        <taxon>Raphignathae</taxon>
        <taxon>Tetranychoidea</taxon>
        <taxon>Tetranychidae</taxon>
        <taxon>Tetranychus</taxon>
    </lineage>
</organism>
<keyword evidence="2" id="KW-1185">Reference proteome</keyword>
<sequence length="127" mass="14798">MVILDIPVVNSGPVRVKMYDHRAEHDPKHLYGTGPWNYYGYGYGIEYAYKPDGTFNREKGYGYLKAFGRDFCKYKDTRRCRKSNSKQTVKIINRGEPFWGQPPAEIIKESEPNNDKNVLLMNPEMKV</sequence>
<dbReference type="Proteomes" id="UP000015104">
    <property type="component" value="Unassembled WGS sequence"/>
</dbReference>
<name>T1KN15_TETUR</name>
<proteinExistence type="predicted"/>
<reference evidence="2" key="1">
    <citation type="submission" date="2011-08" db="EMBL/GenBank/DDBJ databases">
        <authorList>
            <person name="Rombauts S."/>
        </authorList>
    </citation>
    <scope>NUCLEOTIDE SEQUENCE</scope>
    <source>
        <strain evidence="2">London</strain>
    </source>
</reference>
<reference evidence="1" key="2">
    <citation type="submission" date="2015-06" db="UniProtKB">
        <authorList>
            <consortium name="EnsemblMetazoa"/>
        </authorList>
    </citation>
    <scope>IDENTIFICATION</scope>
</reference>
<evidence type="ECO:0000313" key="1">
    <source>
        <dbReference type="EnsemblMetazoa" id="tetur15g03630.1"/>
    </source>
</evidence>
<dbReference type="AlphaFoldDB" id="T1KN15"/>
<dbReference type="HOGENOM" id="CLU_2006806_0_0_1"/>
<dbReference type="EnsemblMetazoa" id="tetur15g03630.1">
    <property type="protein sequence ID" value="tetur15g03630.1"/>
    <property type="gene ID" value="tetur15g03630"/>
</dbReference>
<dbReference type="EMBL" id="CAEY01000249">
    <property type="status" value="NOT_ANNOTATED_CDS"/>
    <property type="molecule type" value="Genomic_DNA"/>
</dbReference>
<accession>T1KN15</accession>
<evidence type="ECO:0000313" key="2">
    <source>
        <dbReference type="Proteomes" id="UP000015104"/>
    </source>
</evidence>